<feature type="transmembrane region" description="Helical" evidence="6">
    <location>
        <begin position="241"/>
        <end position="259"/>
    </location>
</feature>
<dbReference type="Pfam" id="PF01943">
    <property type="entry name" value="Polysacc_synt"/>
    <property type="match status" value="1"/>
</dbReference>
<keyword evidence="5 6" id="KW-0472">Membrane</keyword>
<keyword evidence="2" id="KW-1003">Cell membrane</keyword>
<feature type="transmembrane region" description="Helical" evidence="6">
    <location>
        <begin position="373"/>
        <end position="389"/>
    </location>
</feature>
<dbReference type="EMBL" id="MTSM01000003">
    <property type="protein sequence ID" value="OPX56580.1"/>
    <property type="molecule type" value="Genomic_DNA"/>
</dbReference>
<dbReference type="PANTHER" id="PTHR30250">
    <property type="entry name" value="PST FAMILY PREDICTED COLANIC ACID TRANSPORTER"/>
    <property type="match status" value="1"/>
</dbReference>
<keyword evidence="8" id="KW-1185">Reference proteome</keyword>
<dbReference type="CDD" id="cd13128">
    <property type="entry name" value="MATE_Wzx_like"/>
    <property type="match status" value="1"/>
</dbReference>
<dbReference type="PANTHER" id="PTHR30250:SF26">
    <property type="entry name" value="PSMA PROTEIN"/>
    <property type="match status" value="1"/>
</dbReference>
<dbReference type="OrthoDB" id="9812647at2"/>
<comment type="caution">
    <text evidence="7">The sequence shown here is derived from an EMBL/GenBank/DDBJ whole genome shotgun (WGS) entry which is preliminary data.</text>
</comment>
<sequence>MRSIKSKIILNFSSTVLPMAAGLVTIPHLIEAIGVEMFGILSIAWMVVGYFGILDMGLGRALTQRLAYNLGMDRTQYIKPLVNTAILILLLLGGLGSIIVHYFSEDLIYSILNISEQYKSEVLKGTFWIIITIPIVIISTALFGVLEGQQYFGWTAIVRTPLNLLMFFSPLFIIQWSSKLDHILLSLFLVRLFGLLSLITIVFNTLRPYPKGVYEKTELLALLHYGSWITISNIISPIMVYFDRFYIAAALSASIVAFYTTPLDFLTKMLLLPSALVGVMFTSFSNEWSSKRKSAIDKYRKSILAIFLSMLPTSIIIFLYADTGLSIWLGAEFANQSYMYAQILIIGIFFNSMAMVPHALIQGAGRSDITAKFHLLELPIFILSLWFFIEHYGLMGAAIAWAIRTFIDSVLLFIYAERLIRTK</sequence>
<organism evidence="7 8">
    <name type="scientific">Oceanospirillum multiglobuliferum</name>
    <dbReference type="NCBI Taxonomy" id="64969"/>
    <lineage>
        <taxon>Bacteria</taxon>
        <taxon>Pseudomonadati</taxon>
        <taxon>Pseudomonadota</taxon>
        <taxon>Gammaproteobacteria</taxon>
        <taxon>Oceanospirillales</taxon>
        <taxon>Oceanospirillaceae</taxon>
        <taxon>Oceanospirillum</taxon>
    </lineage>
</organism>
<keyword evidence="4 6" id="KW-1133">Transmembrane helix</keyword>
<feature type="transmembrane region" description="Helical" evidence="6">
    <location>
        <begin position="158"/>
        <end position="177"/>
    </location>
</feature>
<evidence type="ECO:0000313" key="8">
    <source>
        <dbReference type="Proteomes" id="UP000191418"/>
    </source>
</evidence>
<accession>A0A1V4T9I8</accession>
<dbReference type="AlphaFoldDB" id="A0A1V4T9I8"/>
<comment type="subcellular location">
    <subcellularLocation>
        <location evidence="1">Cell membrane</location>
        <topology evidence="1">Multi-pass membrane protein</topology>
    </subcellularLocation>
</comment>
<name>A0A1V4T9I8_9GAMM</name>
<feature type="transmembrane region" description="Helical" evidence="6">
    <location>
        <begin position="303"/>
        <end position="321"/>
    </location>
</feature>
<feature type="transmembrane region" description="Helical" evidence="6">
    <location>
        <begin position="183"/>
        <end position="206"/>
    </location>
</feature>
<keyword evidence="3 6" id="KW-0812">Transmembrane</keyword>
<feature type="transmembrane region" description="Helical" evidence="6">
    <location>
        <begin position="341"/>
        <end position="361"/>
    </location>
</feature>
<evidence type="ECO:0000313" key="7">
    <source>
        <dbReference type="EMBL" id="OPX56580.1"/>
    </source>
</evidence>
<dbReference type="RefSeq" id="WP_080051858.1">
    <property type="nucleotide sequence ID" value="NZ_FUXG01000011.1"/>
</dbReference>
<feature type="transmembrane region" description="Helical" evidence="6">
    <location>
        <begin position="12"/>
        <end position="30"/>
    </location>
</feature>
<reference evidence="7 8" key="1">
    <citation type="submission" date="2017-01" db="EMBL/GenBank/DDBJ databases">
        <title>Genome Sequencing of a Marine Spirillum, Oceanospirillum multiglobuliferum ATCC 33336, from Japan.</title>
        <authorList>
            <person name="Carney J.G."/>
            <person name="Trachtenberg A.M."/>
            <person name="Rheaume B.A."/>
            <person name="Linnane J.D."/>
            <person name="Pitts N.L."/>
            <person name="Mykles D.L."/>
            <person name="Maclea K.S."/>
        </authorList>
    </citation>
    <scope>NUCLEOTIDE SEQUENCE [LARGE SCALE GENOMIC DNA]</scope>
    <source>
        <strain evidence="7 8">ATCC 33336</strain>
    </source>
</reference>
<feature type="transmembrane region" description="Helical" evidence="6">
    <location>
        <begin position="127"/>
        <end position="146"/>
    </location>
</feature>
<dbReference type="InterPro" id="IPR002797">
    <property type="entry name" value="Polysacc_synth"/>
</dbReference>
<dbReference type="GO" id="GO:0005886">
    <property type="term" value="C:plasma membrane"/>
    <property type="evidence" value="ECO:0007669"/>
    <property type="project" value="UniProtKB-SubCell"/>
</dbReference>
<dbReference type="Proteomes" id="UP000191418">
    <property type="component" value="Unassembled WGS sequence"/>
</dbReference>
<feature type="transmembrane region" description="Helical" evidence="6">
    <location>
        <begin position="36"/>
        <end position="59"/>
    </location>
</feature>
<evidence type="ECO:0000256" key="2">
    <source>
        <dbReference type="ARBA" id="ARBA00022475"/>
    </source>
</evidence>
<feature type="transmembrane region" description="Helical" evidence="6">
    <location>
        <begin position="80"/>
        <end position="103"/>
    </location>
</feature>
<evidence type="ECO:0000256" key="6">
    <source>
        <dbReference type="SAM" id="Phobius"/>
    </source>
</evidence>
<proteinExistence type="predicted"/>
<protein>
    <submittedName>
        <fullName evidence="7">Uncharacterized protein</fullName>
    </submittedName>
</protein>
<dbReference type="InterPro" id="IPR050833">
    <property type="entry name" value="Poly_Biosynth_Transport"/>
</dbReference>
<evidence type="ECO:0000256" key="5">
    <source>
        <dbReference type="ARBA" id="ARBA00023136"/>
    </source>
</evidence>
<evidence type="ECO:0000256" key="4">
    <source>
        <dbReference type="ARBA" id="ARBA00022989"/>
    </source>
</evidence>
<gene>
    <name evidence="7" type="ORF">BTE48_03930</name>
</gene>
<evidence type="ECO:0000256" key="1">
    <source>
        <dbReference type="ARBA" id="ARBA00004651"/>
    </source>
</evidence>
<feature type="transmembrane region" description="Helical" evidence="6">
    <location>
        <begin position="395"/>
        <end position="416"/>
    </location>
</feature>
<dbReference type="STRING" id="64969.SAMN02745127_01776"/>
<evidence type="ECO:0000256" key="3">
    <source>
        <dbReference type="ARBA" id="ARBA00022692"/>
    </source>
</evidence>